<dbReference type="GO" id="GO:0016114">
    <property type="term" value="P:terpenoid biosynthetic process"/>
    <property type="evidence" value="ECO:0007669"/>
    <property type="project" value="UniProtKB-UniRule"/>
</dbReference>
<dbReference type="HOGENOM" id="CLU_009227_1_4_7"/>
<dbReference type="InterPro" id="IPR029061">
    <property type="entry name" value="THDP-binding"/>
</dbReference>
<comment type="cofactor">
    <cofactor evidence="10">
        <name>Mg(2+)</name>
        <dbReference type="ChEBI" id="CHEBI:18420"/>
    </cofactor>
    <text evidence="10">Binds 1 Mg(2+) ion per subunit.</text>
</comment>
<comment type="catalytic activity">
    <reaction evidence="10">
        <text>D-glyceraldehyde 3-phosphate + pyruvate + H(+) = 1-deoxy-D-xylulose 5-phosphate + CO2</text>
        <dbReference type="Rhea" id="RHEA:12605"/>
        <dbReference type="ChEBI" id="CHEBI:15361"/>
        <dbReference type="ChEBI" id="CHEBI:15378"/>
        <dbReference type="ChEBI" id="CHEBI:16526"/>
        <dbReference type="ChEBI" id="CHEBI:57792"/>
        <dbReference type="ChEBI" id="CHEBI:59776"/>
        <dbReference type="EC" id="2.2.1.7"/>
    </reaction>
</comment>
<dbReference type="FunFam" id="3.40.50.970:FF:000005">
    <property type="entry name" value="1-deoxy-D-xylulose-5-phosphate synthase"/>
    <property type="match status" value="1"/>
</dbReference>
<evidence type="ECO:0000256" key="8">
    <source>
        <dbReference type="ARBA" id="ARBA00023052"/>
    </source>
</evidence>
<evidence type="ECO:0000256" key="3">
    <source>
        <dbReference type="ARBA" id="ARBA00011738"/>
    </source>
</evidence>
<reference evidence="12 13" key="1">
    <citation type="journal article" date="2011" name="Genome Biol. Evol.">
        <title>Comparative whole genome sequence analysis of the carcinogenic bacterial model pathogen Helicobacter felis.</title>
        <authorList>
            <person name="Arnold I.C."/>
            <person name="Zigova Z."/>
            <person name="Holden M."/>
            <person name="Lawley T.D."/>
            <person name="Rad R."/>
            <person name="Dougan G."/>
            <person name="Falkow S."/>
            <person name="Bentley S.D."/>
            <person name="Muller A."/>
        </authorList>
    </citation>
    <scope>NUCLEOTIDE SEQUENCE [LARGE SCALE GENOMIC DNA]</scope>
    <source>
        <strain evidence="13">ATCC 49179 / CCUG 28539 / NCTC 12436 / CS1</strain>
    </source>
</reference>
<dbReference type="GO" id="GO:0009228">
    <property type="term" value="P:thiamine biosynthetic process"/>
    <property type="evidence" value="ECO:0007669"/>
    <property type="project" value="UniProtKB-UniRule"/>
</dbReference>
<comment type="subunit">
    <text evidence="3 10">Homodimer.</text>
</comment>
<feature type="binding site" evidence="10">
    <location>
        <position position="173"/>
    </location>
    <ligand>
        <name>thiamine diphosphate</name>
        <dbReference type="ChEBI" id="CHEBI:58937"/>
    </ligand>
</feature>
<dbReference type="NCBIfam" id="TIGR00204">
    <property type="entry name" value="dxs"/>
    <property type="match status" value="1"/>
</dbReference>
<gene>
    <name evidence="10 12" type="primary">dxs</name>
    <name evidence="12" type="ordered locus">Hfelis_03080</name>
</gene>
<keyword evidence="5 10" id="KW-0479">Metal-binding</keyword>
<dbReference type="Gene3D" id="3.40.50.970">
    <property type="match status" value="2"/>
</dbReference>
<evidence type="ECO:0000256" key="1">
    <source>
        <dbReference type="ARBA" id="ARBA00004980"/>
    </source>
</evidence>
<dbReference type="eggNOG" id="COG1154">
    <property type="taxonomic scope" value="Bacteria"/>
</dbReference>
<keyword evidence="6 10" id="KW-0460">Magnesium</keyword>
<dbReference type="CDD" id="cd07033">
    <property type="entry name" value="TPP_PYR_DXS_TK_like"/>
    <property type="match status" value="1"/>
</dbReference>
<dbReference type="OrthoDB" id="9803371at2"/>
<evidence type="ECO:0000256" key="10">
    <source>
        <dbReference type="HAMAP-Rule" id="MF_00315"/>
    </source>
</evidence>
<organism evidence="12 13">
    <name type="scientific">Helicobacter felis (strain ATCC 49179 / CCUG 28539 / NCTC 12436 / CS1)</name>
    <dbReference type="NCBI Taxonomy" id="936155"/>
    <lineage>
        <taxon>Bacteria</taxon>
        <taxon>Pseudomonadati</taxon>
        <taxon>Campylobacterota</taxon>
        <taxon>Epsilonproteobacteria</taxon>
        <taxon>Campylobacterales</taxon>
        <taxon>Helicobacteraceae</taxon>
        <taxon>Helicobacter</taxon>
    </lineage>
</organism>
<dbReference type="PROSITE" id="PS00801">
    <property type="entry name" value="TRANSKETOLASE_1"/>
    <property type="match status" value="1"/>
</dbReference>
<evidence type="ECO:0000256" key="2">
    <source>
        <dbReference type="ARBA" id="ARBA00011081"/>
    </source>
</evidence>
<dbReference type="SUPFAM" id="SSF52518">
    <property type="entry name" value="Thiamin diphosphate-binding fold (THDP-binding)"/>
    <property type="match status" value="2"/>
</dbReference>
<dbReference type="GO" id="GO:0019288">
    <property type="term" value="P:isopentenyl diphosphate biosynthetic process, methylerythritol 4-phosphate pathway"/>
    <property type="evidence" value="ECO:0007669"/>
    <property type="project" value="TreeGrafter"/>
</dbReference>
<dbReference type="Pfam" id="PF02780">
    <property type="entry name" value="Transketolase_C"/>
    <property type="match status" value="1"/>
</dbReference>
<dbReference type="SMART" id="SM00861">
    <property type="entry name" value="Transket_pyr"/>
    <property type="match status" value="1"/>
</dbReference>
<comment type="function">
    <text evidence="10">Catalyzes the acyloin condensation reaction between C atoms 2 and 3 of pyruvate and glyceraldehyde 3-phosphate to yield 1-deoxy-D-xylulose-5-phosphate (DXP).</text>
</comment>
<feature type="domain" description="Transketolase-like pyrimidine-binding" evidence="11">
    <location>
        <begin position="313"/>
        <end position="478"/>
    </location>
</feature>
<dbReference type="SUPFAM" id="SSF52922">
    <property type="entry name" value="TK C-terminal domain-like"/>
    <property type="match status" value="1"/>
</dbReference>
<feature type="binding site" evidence="10">
    <location>
        <position position="280"/>
    </location>
    <ligand>
        <name>thiamine diphosphate</name>
        <dbReference type="ChEBI" id="CHEBI:58937"/>
    </ligand>
</feature>
<dbReference type="GO" id="GO:0000287">
    <property type="term" value="F:magnesium ion binding"/>
    <property type="evidence" value="ECO:0007669"/>
    <property type="project" value="UniProtKB-UniRule"/>
</dbReference>
<dbReference type="STRING" id="936155.HFELIS_03080"/>
<keyword evidence="7 10" id="KW-0784">Thiamine biosynthesis</keyword>
<dbReference type="InterPro" id="IPR009014">
    <property type="entry name" value="Transketo_C/PFOR_II"/>
</dbReference>
<dbReference type="GO" id="GO:0005829">
    <property type="term" value="C:cytosol"/>
    <property type="evidence" value="ECO:0007669"/>
    <property type="project" value="TreeGrafter"/>
</dbReference>
<dbReference type="PROSITE" id="PS00802">
    <property type="entry name" value="TRANSKETOLASE_2"/>
    <property type="match status" value="1"/>
</dbReference>
<proteinExistence type="inferred from homology"/>
<dbReference type="GO" id="GO:0030976">
    <property type="term" value="F:thiamine pyrophosphate binding"/>
    <property type="evidence" value="ECO:0007669"/>
    <property type="project" value="UniProtKB-UniRule"/>
</dbReference>
<dbReference type="PANTHER" id="PTHR43322">
    <property type="entry name" value="1-D-DEOXYXYLULOSE 5-PHOSPHATE SYNTHASE-RELATED"/>
    <property type="match status" value="1"/>
</dbReference>
<comment type="pathway">
    <text evidence="1 10">Metabolic intermediate biosynthesis; 1-deoxy-D-xylulose 5-phosphate biosynthesis; 1-deoxy-D-xylulose 5-phosphate from D-glyceraldehyde 3-phosphate and pyruvate: step 1/1.</text>
</comment>
<evidence type="ECO:0000256" key="9">
    <source>
        <dbReference type="ARBA" id="ARBA00023229"/>
    </source>
</evidence>
<dbReference type="AlphaFoldDB" id="E7A8Q5"/>
<dbReference type="KEGG" id="hfe:HFELIS_03080"/>
<dbReference type="Pfam" id="PF13292">
    <property type="entry name" value="DXP_synthase_N"/>
    <property type="match status" value="1"/>
</dbReference>
<feature type="binding site" evidence="10">
    <location>
        <position position="364"/>
    </location>
    <ligand>
        <name>thiamine diphosphate</name>
        <dbReference type="ChEBI" id="CHEBI:58937"/>
    </ligand>
</feature>
<dbReference type="PANTHER" id="PTHR43322:SF5">
    <property type="entry name" value="1-DEOXY-D-XYLULOSE-5-PHOSPHATE SYNTHASE, CHLOROPLASTIC"/>
    <property type="match status" value="1"/>
</dbReference>
<protein>
    <recommendedName>
        <fullName evidence="10">1-deoxy-D-xylulose-5-phosphate synthase</fullName>
        <ecNumber evidence="10">2.2.1.7</ecNumber>
    </recommendedName>
    <alternativeName>
        <fullName evidence="10">1-deoxyxylulose-5-phosphate synthase</fullName>
        <shortName evidence="10">DXP synthase</shortName>
        <shortName evidence="10">DXPS</shortName>
    </alternativeName>
</protein>
<feature type="binding site" evidence="10">
    <location>
        <begin position="113"/>
        <end position="115"/>
    </location>
    <ligand>
        <name>thiamine diphosphate</name>
        <dbReference type="ChEBI" id="CHEBI:58937"/>
    </ligand>
</feature>
<comment type="similarity">
    <text evidence="2 10">Belongs to the transketolase family. DXPS subfamily.</text>
</comment>
<dbReference type="CDD" id="cd02007">
    <property type="entry name" value="TPP_DXS"/>
    <property type="match status" value="1"/>
</dbReference>
<keyword evidence="4 10" id="KW-0808">Transferase</keyword>
<evidence type="ECO:0000313" key="12">
    <source>
        <dbReference type="EMBL" id="CBY82392.1"/>
    </source>
</evidence>
<dbReference type="EC" id="2.2.1.7" evidence="10"/>
<feature type="binding site" evidence="10">
    <location>
        <begin position="145"/>
        <end position="146"/>
    </location>
    <ligand>
        <name>thiamine diphosphate</name>
        <dbReference type="ChEBI" id="CHEBI:58937"/>
    </ligand>
</feature>
<dbReference type="InterPro" id="IPR005477">
    <property type="entry name" value="Dxylulose-5-P_synthase"/>
</dbReference>
<accession>E7A8Q5</accession>
<feature type="binding site" evidence="10">
    <location>
        <position position="72"/>
    </location>
    <ligand>
        <name>thiamine diphosphate</name>
        <dbReference type="ChEBI" id="CHEBI:58937"/>
    </ligand>
</feature>
<sequence length="619" mass="67595">MEALIDAQDLNVYGQESAYLEKICASLRGRILEVVSSRGGHLSSSLGATELIVGLHSVFDKDKHPFIFDTSHQAYAHKLLTGRFEAFDTLRQIHGLSGFCRPSESIYDYFIAGHSSTAISVGVGVAKAYALAGKTEVPVVVVGDGSLSAGLAYEALNELGDRKYPLVILLNDNEMSIAKPIGAISNALSQLMARPLYQSFRDKIKAILKSMPEGVNYLANRFEESFKLITPGIFFEELGISYMGPIDGHDLEAIVQALKLAKETKGPMLIHAQTTKGKGYKIAEGPYEKWHGVGPFDLATGLPKSVKDNSKPLSPTEVYSKTLLAYATEDEKIVGVTAAMPGGTGLGKLLDTYPNRFWDVGIAEQHAVTSMAALAKEGFKPFVSIYSTFLQRAFDQIVHDVAIMSLPVKFAIDRAGIVGEDGETHQGLLDIAYLRPIPNMVLLAPRDNATLECAIAFAHNHDQNPCAFRYPRGSFLLEEGVFEAKPYVYGQCELLKAQGDILFIGYGNGVGRAYQTLKILGDLEIALLDLCFLKPLDRALQEILPRYAYIYVFSDSYASGGVGSALLEYLAKIGYFPKIFKTFELEDAFVLHGNTALVEQSLGIDPNTLASQVLKDYKV</sequence>
<dbReference type="InterPro" id="IPR049557">
    <property type="entry name" value="Transketolase_CS"/>
</dbReference>
<dbReference type="InterPro" id="IPR033248">
    <property type="entry name" value="Transketolase_C"/>
</dbReference>
<evidence type="ECO:0000256" key="4">
    <source>
        <dbReference type="ARBA" id="ARBA00022679"/>
    </source>
</evidence>
<keyword evidence="9 10" id="KW-0414">Isoprene biosynthesis</keyword>
<dbReference type="Proteomes" id="UP000007934">
    <property type="component" value="Chromosome"/>
</dbReference>
<name>E7A8Q5_HELFC</name>
<evidence type="ECO:0000313" key="13">
    <source>
        <dbReference type="Proteomes" id="UP000007934"/>
    </source>
</evidence>
<dbReference type="Pfam" id="PF02779">
    <property type="entry name" value="Transket_pyr"/>
    <property type="match status" value="1"/>
</dbReference>
<comment type="cofactor">
    <cofactor evidence="10">
        <name>thiamine diphosphate</name>
        <dbReference type="ChEBI" id="CHEBI:58937"/>
    </cofactor>
    <text evidence="10">Binds 1 thiamine pyrophosphate per subunit.</text>
</comment>
<feature type="binding site" evidence="10">
    <location>
        <position position="173"/>
    </location>
    <ligand>
        <name>Mg(2+)</name>
        <dbReference type="ChEBI" id="CHEBI:18420"/>
    </ligand>
</feature>
<dbReference type="InterPro" id="IPR005475">
    <property type="entry name" value="Transketolase-like_Pyr-bd"/>
</dbReference>
<dbReference type="NCBIfam" id="NF003933">
    <property type="entry name" value="PRK05444.2-2"/>
    <property type="match status" value="1"/>
</dbReference>
<dbReference type="EMBL" id="FQ670179">
    <property type="protein sequence ID" value="CBY82392.1"/>
    <property type="molecule type" value="Genomic_DNA"/>
</dbReference>
<evidence type="ECO:0000256" key="7">
    <source>
        <dbReference type="ARBA" id="ARBA00022977"/>
    </source>
</evidence>
<evidence type="ECO:0000259" key="11">
    <source>
        <dbReference type="SMART" id="SM00861"/>
    </source>
</evidence>
<keyword evidence="8 10" id="KW-0786">Thiamine pyrophosphate</keyword>
<evidence type="ECO:0000256" key="5">
    <source>
        <dbReference type="ARBA" id="ARBA00022723"/>
    </source>
</evidence>
<dbReference type="InterPro" id="IPR020826">
    <property type="entry name" value="Transketolase_BS"/>
</dbReference>
<dbReference type="GO" id="GO:0008661">
    <property type="term" value="F:1-deoxy-D-xylulose-5-phosphate synthase activity"/>
    <property type="evidence" value="ECO:0007669"/>
    <property type="project" value="UniProtKB-UniRule"/>
</dbReference>
<dbReference type="UniPathway" id="UPA00064">
    <property type="reaction ID" value="UER00091"/>
</dbReference>
<feature type="binding site" evidence="10">
    <location>
        <position position="144"/>
    </location>
    <ligand>
        <name>Mg(2+)</name>
        <dbReference type="ChEBI" id="CHEBI:18420"/>
    </ligand>
</feature>
<evidence type="ECO:0000256" key="6">
    <source>
        <dbReference type="ARBA" id="ARBA00022842"/>
    </source>
</evidence>
<keyword evidence="13" id="KW-1185">Reference proteome</keyword>
<dbReference type="Gene3D" id="3.40.50.920">
    <property type="match status" value="1"/>
</dbReference>
<dbReference type="HAMAP" id="MF_00315">
    <property type="entry name" value="DXP_synth"/>
    <property type="match status" value="1"/>
</dbReference>